<keyword evidence="5" id="KW-1185">Reference proteome</keyword>
<comment type="caution">
    <text evidence="4">The sequence shown here is derived from an EMBL/GenBank/DDBJ whole genome shotgun (WGS) entry which is preliminary data.</text>
</comment>
<feature type="domain" description="YobI-like P-loop NTPase" evidence="3">
    <location>
        <begin position="46"/>
        <end position="424"/>
    </location>
</feature>
<dbReference type="Pfam" id="PF20693">
    <property type="entry name" value="YobI-ATPase"/>
    <property type="match status" value="1"/>
</dbReference>
<feature type="transmembrane region" description="Helical" evidence="2">
    <location>
        <begin position="199"/>
        <end position="220"/>
    </location>
</feature>
<keyword evidence="1" id="KW-0175">Coiled coil</keyword>
<dbReference type="EMBL" id="JACERK010000001">
    <property type="protein sequence ID" value="MBA5231237.1"/>
    <property type="molecule type" value="Genomic_DNA"/>
</dbReference>
<dbReference type="RefSeq" id="WP_181828661.1">
    <property type="nucleotide sequence ID" value="NZ_CP104757.1"/>
</dbReference>
<gene>
    <name evidence="4" type="ORF">H2Y56_03760</name>
</gene>
<keyword evidence="2" id="KW-0472">Membrane</keyword>
<keyword evidence="2" id="KW-0812">Transmembrane</keyword>
<reference evidence="4 5" key="1">
    <citation type="submission" date="2020-07" db="EMBL/GenBank/DDBJ databases">
        <title>Characterization of Pectobacterium aroidearum strains causing soft rot on Amorphophallus konjac.</title>
        <authorList>
            <person name="Xie H."/>
        </authorList>
    </citation>
    <scope>NUCLEOTIDE SEQUENCE [LARGE SCALE GENOMIC DNA]</scope>
    <source>
        <strain evidence="4 5">MY10</strain>
    </source>
</reference>
<protein>
    <recommendedName>
        <fullName evidence="3">YobI-like P-loop NTPase domain-containing protein</fullName>
    </recommendedName>
</protein>
<organism evidence="4 5">
    <name type="scientific">Pectobacterium aroidearum</name>
    <dbReference type="NCBI Taxonomy" id="1201031"/>
    <lineage>
        <taxon>Bacteria</taxon>
        <taxon>Pseudomonadati</taxon>
        <taxon>Pseudomonadota</taxon>
        <taxon>Gammaproteobacteria</taxon>
        <taxon>Enterobacterales</taxon>
        <taxon>Pectobacteriaceae</taxon>
        <taxon>Pectobacterium</taxon>
    </lineage>
</organism>
<evidence type="ECO:0000256" key="1">
    <source>
        <dbReference type="SAM" id="Coils"/>
    </source>
</evidence>
<name>A0ABR5Z9H4_9GAMM</name>
<evidence type="ECO:0000256" key="2">
    <source>
        <dbReference type="SAM" id="Phobius"/>
    </source>
</evidence>
<dbReference type="InterPro" id="IPR048428">
    <property type="entry name" value="YobI-NTPase"/>
</dbReference>
<feature type="transmembrane region" description="Helical" evidence="2">
    <location>
        <begin position="159"/>
        <end position="179"/>
    </location>
</feature>
<keyword evidence="2" id="KW-1133">Transmembrane helix</keyword>
<feature type="coiled-coil region" evidence="1">
    <location>
        <begin position="546"/>
        <end position="584"/>
    </location>
</feature>
<sequence>MTRAGSFLCRLFSCKNKKIPASNLVDLEPLTPKLISDGAADPCIFALNAALEDPSIRNIALTGPYGSGKSSVLLTWRESRGDGNDFLTVSLADFDVQRPEHTSTGVTEQEKQRMAVQEKSIEYSILQQILYAEKKSKLPHSRIERIGDRTAWQLLHTSIMLLMSIIGVGLSSLLLFPTRISGWLGIPELGISLATDYPIMRFIGAGGVLTLTLWSLFWQLDRIGLFDRKIRLDKVDLLKGTLSAQAEQPSLLNVCIDEIVYFFAQTNCRLVIFEDLDRFDDGRIFIKLREINQIINNNLSGQKGALRFIYAVRDDIFKDTASRTKFFDLIIPVIPILDSQNAFSHLLKRFSKDELQYPRFEELLNKVSRFIPDMRVMHNITNEFRVYQNMVNNRGNITKLLAMICYKNIFTEDYNLIDTRNGLLFHTVDAFRRGELQNLVFDKIESSLKEARMRIDDFKKKNGTDTELRREILERELPPHFAKNLCFMGFTDLNTYSQQSWTLETLISSEDVFRKIFTSKLIITISQNDERHPQSIIYKLDRQGLLKEYESRLKDVDNRNRKELEEISSKIRNLEKKLLQKNRVSLSELLREAERPVYMKWLKSQGLLEENANLEAHGQNILVLLLMDGFLSTDYMSFRSVFREGALSISDNDFIRAVTAHAEPEITVGILLEQISSVWEELQALAVSRQENALHPQLLLWLLRNRTPVIKSLLAEHLDHMSPERFFWLHDSLTKNWDAIDYEKLILLLSEREVQLKKMLIFINSDFVEPGNQPVYDTILLILMQKVDIKKFPDIRYFMGSICIKYPHILDNISFPQADFFSQNLRTTNANYPTLMKVSSDAGRVVMRSIAENNLYKFSLENLTALVVSLSDKTVNESEFRANPLTLLEKLSIPAIIKNTYSNLTYFVRNIFITSSDFAAVPALLCRSEMDLATAELIVTQMDFELPILEELPNITAETSDNSDEEDNSRETLWSLLLKYRRVRPTWDNLFSTLREEVPNNVIGNWLDACKEGLVAEGSAEIPDNLIDIVKTGIICNSSIQIQTLERLIPFIPLRLDSLPEEITLPVLELMVAHTRVSYTGENWESMTTRFDSAPDKRLTAVKVAWIAQEPELVSSYPHKLFPSDNTPDADLMQAILDNSGFTLAQKTTLIMHIHVSFPELIRRDIHIPEIELLNLNSAIDDDSLRFDILISSLKGGTHDRRIIMTVLNTFNDDVYRGFLKEQNGTYLPFTNDLKELARLLENANFIRKFSISHKGTKIWIVFNQEE</sequence>
<accession>A0ABR5Z9H4</accession>
<evidence type="ECO:0000259" key="3">
    <source>
        <dbReference type="Pfam" id="PF20693"/>
    </source>
</evidence>
<evidence type="ECO:0000313" key="5">
    <source>
        <dbReference type="Proteomes" id="UP000530038"/>
    </source>
</evidence>
<proteinExistence type="predicted"/>
<dbReference type="Proteomes" id="UP000530038">
    <property type="component" value="Unassembled WGS sequence"/>
</dbReference>
<evidence type="ECO:0000313" key="4">
    <source>
        <dbReference type="EMBL" id="MBA5231237.1"/>
    </source>
</evidence>